<proteinExistence type="predicted"/>
<name>A0A484HDJ2_9BACT</name>
<evidence type="ECO:0000313" key="1">
    <source>
        <dbReference type="EMBL" id="VEN73335.1"/>
    </source>
</evidence>
<dbReference type="Pfam" id="PF20095">
    <property type="entry name" value="DUF6485"/>
    <property type="match status" value="1"/>
</dbReference>
<evidence type="ECO:0008006" key="2">
    <source>
        <dbReference type="Google" id="ProtNLM"/>
    </source>
</evidence>
<gene>
    <name evidence="1" type="ORF">EPICR_150052</name>
</gene>
<accession>A0A484HDJ2</accession>
<dbReference type="EMBL" id="CAACVI010000007">
    <property type="protein sequence ID" value="VEN73335.1"/>
    <property type="molecule type" value="Genomic_DNA"/>
</dbReference>
<protein>
    <recommendedName>
        <fullName evidence="2">Cytosolic protein</fullName>
    </recommendedName>
</protein>
<organism evidence="1">
    <name type="scientific">uncultured Desulfobacteraceae bacterium</name>
    <dbReference type="NCBI Taxonomy" id="218296"/>
    <lineage>
        <taxon>Bacteria</taxon>
        <taxon>Pseudomonadati</taxon>
        <taxon>Thermodesulfobacteriota</taxon>
        <taxon>Desulfobacteria</taxon>
        <taxon>Desulfobacterales</taxon>
        <taxon>Desulfobacteraceae</taxon>
        <taxon>environmental samples</taxon>
    </lineage>
</organism>
<sequence length="67" mass="7693">MECAKEKNLENCNCTYEPCAKKGLCCQCVQYHLKSRQVPGCFFPDDAEATWNRSFDHFADLVSRGRV</sequence>
<reference evidence="1" key="1">
    <citation type="submission" date="2019-01" db="EMBL/GenBank/DDBJ databases">
        <authorList>
            <consortium name="Genoscope - CEA"/>
            <person name="William W."/>
        </authorList>
    </citation>
    <scope>NUCLEOTIDE SEQUENCE</scope>
    <source>
        <strain evidence="1">CR-1</strain>
    </source>
</reference>
<dbReference type="AlphaFoldDB" id="A0A484HDJ2"/>